<dbReference type="RefSeq" id="WP_039470266.1">
    <property type="nucleotide sequence ID" value="NZ_JAFKOQ010000065.1"/>
</dbReference>
<protein>
    <recommendedName>
        <fullName evidence="6">DUF5673 domain-containing protein</fullName>
    </recommendedName>
</protein>
<dbReference type="EMBL" id="JAFKOQ010000065">
    <property type="protein sequence ID" value="MBN8124654.1"/>
    <property type="molecule type" value="Genomic_DNA"/>
</dbReference>
<keyword evidence="1" id="KW-0472">Membrane</keyword>
<evidence type="ECO:0000313" key="2">
    <source>
        <dbReference type="EMBL" id="MBN8124654.1"/>
    </source>
</evidence>
<keyword evidence="1" id="KW-0812">Transmembrane</keyword>
<reference evidence="3 4" key="1">
    <citation type="submission" date="2017-12" db="EMBL/GenBank/DDBJ databases">
        <title>FDA dAtabase for Regulatory Grade micrObial Sequences (FDA-ARGOS): Supporting development and validation of Infectious Disease Dx tests.</title>
        <authorList>
            <person name="Hoffmann M."/>
            <person name="Allard M."/>
            <person name="Evans P."/>
            <person name="Brown E."/>
            <person name="Tallon L.J."/>
            <person name="Sadzewicz L."/>
            <person name="Sengamalay N."/>
            <person name="Ott S."/>
            <person name="Godinez A."/>
            <person name="Nagaraj S."/>
            <person name="Vavikolanu K."/>
            <person name="Aluvathingal J."/>
            <person name="Nadendla S."/>
            <person name="Hobson J."/>
            <person name="Sichtig H."/>
        </authorList>
    </citation>
    <scope>NUCLEOTIDE SEQUENCE [LARGE SCALE GENOMIC DNA]</scope>
    <source>
        <strain evidence="4">ATCC 29307</strain>
        <strain evidence="3">FDAARGOS_118</strain>
    </source>
</reference>
<comment type="caution">
    <text evidence="2">The sequence shown here is derived from an EMBL/GenBank/DDBJ whole genome shotgun (WGS) entry which is preliminary data.</text>
</comment>
<dbReference type="Proteomes" id="UP000664056">
    <property type="component" value="Unassembled WGS sequence"/>
</dbReference>
<evidence type="ECO:0000313" key="4">
    <source>
        <dbReference type="Proteomes" id="UP000054370"/>
    </source>
</evidence>
<keyword evidence="4" id="KW-1185">Reference proteome</keyword>
<feature type="transmembrane region" description="Helical" evidence="1">
    <location>
        <begin position="20"/>
        <end position="48"/>
    </location>
</feature>
<reference evidence="2" key="2">
    <citation type="submission" date="2021-03" db="EMBL/GenBank/DDBJ databases">
        <title>Study of the foodborne Vibrio vulnificus isolates from China.</title>
        <authorList>
            <person name="Zheng Z."/>
            <person name="Ye L."/>
        </authorList>
    </citation>
    <scope>NUCLEOTIDE SEQUENCE</scope>
    <source>
        <strain evidence="2">Vv1582</strain>
    </source>
</reference>
<sequence>MYLRERVKTLNYLAVMLGSIGIVSISIASGSVFVALGLSLIAVLSLLLRQKFPDKDGLYSIEVRDFRVTLKLGHGVLWHLNIDDIESVETTCSCNGAIIKEVILKTENDGYVLPRLEHFERTEVAELVKLLQTSKKRA</sequence>
<evidence type="ECO:0000313" key="3">
    <source>
        <dbReference type="EMBL" id="PNM67765.1"/>
    </source>
</evidence>
<evidence type="ECO:0008006" key="6">
    <source>
        <dbReference type="Google" id="ProtNLM"/>
    </source>
</evidence>
<keyword evidence="1" id="KW-1133">Transmembrane helix</keyword>
<proteinExistence type="predicted"/>
<gene>
    <name evidence="3" type="ORF">AL548_016815</name>
    <name evidence="2" type="ORF">J0J18_23395</name>
</gene>
<dbReference type="EMBL" id="LOSH02000004">
    <property type="protein sequence ID" value="PNM67765.1"/>
    <property type="molecule type" value="Genomic_DNA"/>
</dbReference>
<evidence type="ECO:0000313" key="5">
    <source>
        <dbReference type="Proteomes" id="UP000664056"/>
    </source>
</evidence>
<dbReference type="AlphaFoldDB" id="A0AAW4HH23"/>
<dbReference type="Proteomes" id="UP000054370">
    <property type="component" value="Unassembled WGS sequence"/>
</dbReference>
<name>A0AAW4HH23_VIBVL</name>
<accession>A0AAW4HH23</accession>
<evidence type="ECO:0000256" key="1">
    <source>
        <dbReference type="SAM" id="Phobius"/>
    </source>
</evidence>
<organism evidence="2 5">
    <name type="scientific">Vibrio vulnificus</name>
    <dbReference type="NCBI Taxonomy" id="672"/>
    <lineage>
        <taxon>Bacteria</taxon>
        <taxon>Pseudomonadati</taxon>
        <taxon>Pseudomonadota</taxon>
        <taxon>Gammaproteobacteria</taxon>
        <taxon>Vibrionales</taxon>
        <taxon>Vibrionaceae</taxon>
        <taxon>Vibrio</taxon>
    </lineage>
</organism>